<dbReference type="CDD" id="cd19607">
    <property type="entry name" value="GTA_TIM-barrel-like"/>
    <property type="match status" value="1"/>
</dbReference>
<dbReference type="SUPFAM" id="SSF51445">
    <property type="entry name" value="(Trans)glycosidases"/>
    <property type="match status" value="1"/>
</dbReference>
<dbReference type="Proteomes" id="UP000051298">
    <property type="component" value="Unassembled WGS sequence"/>
</dbReference>
<dbReference type="eggNOG" id="COG3391">
    <property type="taxonomic scope" value="Bacteria"/>
</dbReference>
<reference evidence="4 5" key="1">
    <citation type="submission" date="2015-09" db="EMBL/GenBank/DDBJ databases">
        <authorList>
            <consortium name="Swine Surveillance"/>
        </authorList>
    </citation>
    <scope>NUCLEOTIDE SEQUENCE [LARGE SCALE GENOMIC DNA]</scope>
    <source>
        <strain evidence="4 5">CECT 5294</strain>
    </source>
</reference>
<accession>A0A0N7LT34</accession>
<gene>
    <name evidence="4" type="ORF">THS5294_00872</name>
</gene>
<dbReference type="Gene3D" id="3.20.20.80">
    <property type="entry name" value="Glycosidases"/>
    <property type="match status" value="1"/>
</dbReference>
<dbReference type="RefSeq" id="WP_058122750.1">
    <property type="nucleotide sequence ID" value="NZ_CYRX01000010.1"/>
</dbReference>
<evidence type="ECO:0000259" key="3">
    <source>
        <dbReference type="Pfam" id="PF23666"/>
    </source>
</evidence>
<dbReference type="EMBL" id="CYRX01000010">
    <property type="protein sequence ID" value="CUH59586.1"/>
    <property type="molecule type" value="Genomic_DNA"/>
</dbReference>
<sequence length="1305" mass="141347">MATLVLGAIGASIGGSIGGSVLGMSAAVVGRAAGSTLGRVIDQKIMGSGSDMVEYGRIDRFRINGATEGAAVSRVAGAYRIPGQVIWSSQFNEEKSTSGGGGKGAPSQPASTTYEYFVSLAVSVCEGQISRIGRIWADGTEIQAKDFTFRVYTGAEDQLPDSAIEAIEGIDQTPAYRGMAYVVFERLPLKPFGNRVPQFSFEVIRAVDPQNPELTPAPARIVPGVALIPGTGEYSLATTPVHVDEGLGRVTPLNMNTPSGESDFDASLRAAEGEMPALESILLISSWFGSDLRCNMCTIKPKVDQNTGDPKEMPWRVAGLDRFSAEILPKVDGKSVYGGTPTDQSVIEALASIRARGKRAVFYPFILMEVLDGNALTDPYSGLEGQPSFPWRGRITTELAPGVDGSTNGTVAAEAEVDAFFGAVNAGDFSVANGAVSYTGPADDWGYNRFILHNAAICAAAGGVDAFCIGSEMRALTQIRGDNNSFPAVARMVALLGQVRALLPEAKLGYAADWSEYFGYQSPEGDVFFHLDPLWADDNLDFIGMDNYMPLSDWRDGDDHLDASYGSIYNEDYLMANVAGGEGYDWFYPDQEARDAQERAPITDGAFDEPWVYRYKDIKSWWSLAHHERVGGVRSASPTAWVPQSKPIWFTEFGCAAIDKGTNQPNKFIDAKSSESALPHYSNGRRDDFLQMRYIQATLRYWSDPAHNPTSDVYDGAMIDMSRAHVWAYDARPWPEFPNNTALWSDGDNYKRGHWLNGRLSAQPLALVVAELCERAGYVDYDVSRVEGLVQGFEIRDVQSIRSSLQPLLMAYGLDVTEVSGTLVFTMRKNARLVDVDPEEFVDQGDGQEVLKRETAPSTDVAGKVMVDFVEAASSYQSKTVEAAWPQDRTATVSQTELPLVLSVGEGHAVAERWQAQSRVSRDTVAFTLPPSRNDILPGDLVRFDAGAGVAEVFRVDRIDDQGMKQIEAIRTEVSTYDPAEILDVVPKQRPTFTVLPVYAQFMDLPIAASMDEAPGPHVAVNAVPWRGDVAVFGSMQQSDYALKGIVSAPSVVGTTLNVLEPARAGVWDHGPALRVEVSGGDLSSAERLSVLNGANVMAIGDGSIDAWEIFQFQNAVLVGPNTYEISLRLRGQNGTEGLAARAWPEGSTVVLLGRDLTKLPMDAAQRDLPIHYLVGPANRPYDDSTYSQQVWPTRGVALKPYRPAHLSTEMMADGGLDVRWIRRTRVDGDTWAGLDVPVSEAREAYQVSFVRGETTLGTFETATSALTVPTADVAAMALGAGDEVHVVQLSDRFGLGLPAVLLLS</sequence>
<feature type="domain" description="Rcc01698-like C-terminal" evidence="3">
    <location>
        <begin position="1051"/>
        <end position="1151"/>
    </location>
</feature>
<dbReference type="InterPro" id="IPR032876">
    <property type="entry name" value="J_dom"/>
</dbReference>
<name>A0A0N7LT34_9RHOB</name>
<dbReference type="Pfam" id="PF23666">
    <property type="entry name" value="Rcc01698_C"/>
    <property type="match status" value="1"/>
</dbReference>
<evidence type="ECO:0000259" key="1">
    <source>
        <dbReference type="Pfam" id="PF13547"/>
    </source>
</evidence>
<dbReference type="InterPro" id="IPR025195">
    <property type="entry name" value="GTA_TIM_dom"/>
</dbReference>
<feature type="domain" description="GTA TIM-barrel-like" evidence="1">
    <location>
        <begin position="445"/>
        <end position="738"/>
    </location>
</feature>
<evidence type="ECO:0000259" key="2">
    <source>
        <dbReference type="Pfam" id="PF13550"/>
    </source>
</evidence>
<proteinExistence type="predicted"/>
<dbReference type="Pfam" id="PF13550">
    <property type="entry name" value="Phage-tail_3"/>
    <property type="match status" value="1"/>
</dbReference>
<evidence type="ECO:0008006" key="6">
    <source>
        <dbReference type="Google" id="ProtNLM"/>
    </source>
</evidence>
<organism evidence="4 5">
    <name type="scientific">Thalassobacter stenotrophicus</name>
    <dbReference type="NCBI Taxonomy" id="266809"/>
    <lineage>
        <taxon>Bacteria</taxon>
        <taxon>Pseudomonadati</taxon>
        <taxon>Pseudomonadota</taxon>
        <taxon>Alphaproteobacteria</taxon>
        <taxon>Rhodobacterales</taxon>
        <taxon>Roseobacteraceae</taxon>
        <taxon>Thalassobacter</taxon>
    </lineage>
</organism>
<dbReference type="InterPro" id="IPR017853">
    <property type="entry name" value="GH"/>
</dbReference>
<dbReference type="InterPro" id="IPR056490">
    <property type="entry name" value="Rcc01698_C"/>
</dbReference>
<evidence type="ECO:0000313" key="5">
    <source>
        <dbReference type="Proteomes" id="UP000051298"/>
    </source>
</evidence>
<protein>
    <recommendedName>
        <fullName evidence="6">Host specificity protein</fullName>
    </recommendedName>
</protein>
<evidence type="ECO:0000313" key="4">
    <source>
        <dbReference type="EMBL" id="CUH59586.1"/>
    </source>
</evidence>
<dbReference type="Pfam" id="PF13547">
    <property type="entry name" value="GTA_TIM"/>
    <property type="match status" value="1"/>
</dbReference>
<feature type="domain" description="Tip attachment protein J" evidence="2">
    <location>
        <begin position="799"/>
        <end position="961"/>
    </location>
</feature>
<dbReference type="STRING" id="266809.PM03_04705"/>